<keyword evidence="3" id="KW-1185">Reference proteome</keyword>
<dbReference type="Proteomes" id="UP000000311">
    <property type="component" value="Unassembled WGS sequence"/>
</dbReference>
<dbReference type="InParanoid" id="E2ATU2"/>
<feature type="region of interest" description="Disordered" evidence="1">
    <location>
        <begin position="35"/>
        <end position="86"/>
    </location>
</feature>
<accession>E2ATU2</accession>
<evidence type="ECO:0000313" key="3">
    <source>
        <dbReference type="Proteomes" id="UP000000311"/>
    </source>
</evidence>
<evidence type="ECO:0000313" key="2">
    <source>
        <dbReference type="EMBL" id="EFN63175.1"/>
    </source>
</evidence>
<evidence type="ECO:0000256" key="1">
    <source>
        <dbReference type="SAM" id="MobiDB-lite"/>
    </source>
</evidence>
<proteinExistence type="predicted"/>
<dbReference type="AlphaFoldDB" id="E2ATU2"/>
<reference evidence="2 3" key="1">
    <citation type="journal article" date="2010" name="Science">
        <title>Genomic comparison of the ants Camponotus floridanus and Harpegnathos saltator.</title>
        <authorList>
            <person name="Bonasio R."/>
            <person name="Zhang G."/>
            <person name="Ye C."/>
            <person name="Mutti N.S."/>
            <person name="Fang X."/>
            <person name="Qin N."/>
            <person name="Donahue G."/>
            <person name="Yang P."/>
            <person name="Li Q."/>
            <person name="Li C."/>
            <person name="Zhang P."/>
            <person name="Huang Z."/>
            <person name="Berger S.L."/>
            <person name="Reinberg D."/>
            <person name="Wang J."/>
            <person name="Liebig J."/>
        </authorList>
    </citation>
    <scope>NUCLEOTIDE SEQUENCE [LARGE SCALE GENOMIC DNA]</scope>
    <source>
        <strain evidence="3">C129</strain>
    </source>
</reference>
<sequence length="106" mass="12197">MHTPKTEMHDRSLLSSLFKRRGCAQESSIFLSFDRKREKEGRRERTLELERKGESHVDPPLREEDGWLGAGSLESRKEGTGPTGVELDGTTLEILRRQRCDKDGER</sequence>
<feature type="compositionally biased region" description="Basic and acidic residues" evidence="1">
    <location>
        <begin position="35"/>
        <end position="65"/>
    </location>
</feature>
<organism evidence="3">
    <name type="scientific">Camponotus floridanus</name>
    <name type="common">Florida carpenter ant</name>
    <dbReference type="NCBI Taxonomy" id="104421"/>
    <lineage>
        <taxon>Eukaryota</taxon>
        <taxon>Metazoa</taxon>
        <taxon>Ecdysozoa</taxon>
        <taxon>Arthropoda</taxon>
        <taxon>Hexapoda</taxon>
        <taxon>Insecta</taxon>
        <taxon>Pterygota</taxon>
        <taxon>Neoptera</taxon>
        <taxon>Endopterygota</taxon>
        <taxon>Hymenoptera</taxon>
        <taxon>Apocrita</taxon>
        <taxon>Aculeata</taxon>
        <taxon>Formicoidea</taxon>
        <taxon>Formicidae</taxon>
        <taxon>Formicinae</taxon>
        <taxon>Camponotus</taxon>
    </lineage>
</organism>
<gene>
    <name evidence="2" type="ORF">EAG_12914</name>
</gene>
<dbReference type="EMBL" id="GL442691">
    <property type="protein sequence ID" value="EFN63175.1"/>
    <property type="molecule type" value="Genomic_DNA"/>
</dbReference>
<protein>
    <submittedName>
        <fullName evidence="2">Uncharacterized protein</fullName>
    </submittedName>
</protein>
<name>E2ATU2_CAMFO</name>